<evidence type="ECO:0000313" key="1">
    <source>
        <dbReference type="EMBL" id="SVE22577.1"/>
    </source>
</evidence>
<dbReference type="EMBL" id="UINC01202664">
    <property type="protein sequence ID" value="SVE22577.1"/>
    <property type="molecule type" value="Genomic_DNA"/>
</dbReference>
<sequence length="213" mass="23734">MQLSEQQLSFFDTFGYLAFPELFKPQEVSWIIEEFEMVLQTHGGGKKHDGSKRTIIVPTIDHSAKLSTLLDDSRILGIASEILGDDFNYGSGDGNYYSGDTGWHPDGGYPEFFAIKLAFYLDPLTRDTGCLRVLPGSHRLDSSWRVSGHDWNQSQNLLGISPAEIPGNVALETNPGDLVVFNHNTFHAAFGGSSRRRMFTMNLHKRGHTEEGV</sequence>
<evidence type="ECO:0008006" key="2">
    <source>
        <dbReference type="Google" id="ProtNLM"/>
    </source>
</evidence>
<dbReference type="PANTHER" id="PTHR20883:SF48">
    <property type="entry name" value="ECTOINE DIOXYGENASE"/>
    <property type="match status" value="1"/>
</dbReference>
<accession>A0A383BR18</accession>
<dbReference type="Pfam" id="PF05721">
    <property type="entry name" value="PhyH"/>
    <property type="match status" value="1"/>
</dbReference>
<dbReference type="InterPro" id="IPR008775">
    <property type="entry name" value="Phytyl_CoA_dOase-like"/>
</dbReference>
<gene>
    <name evidence="1" type="ORF">METZ01_LOCUS475431</name>
</gene>
<organism evidence="1">
    <name type="scientific">marine metagenome</name>
    <dbReference type="NCBI Taxonomy" id="408172"/>
    <lineage>
        <taxon>unclassified sequences</taxon>
        <taxon>metagenomes</taxon>
        <taxon>ecological metagenomes</taxon>
    </lineage>
</organism>
<dbReference type="PANTHER" id="PTHR20883">
    <property type="entry name" value="PHYTANOYL-COA DIOXYGENASE DOMAIN CONTAINING 1"/>
    <property type="match status" value="1"/>
</dbReference>
<proteinExistence type="predicted"/>
<reference evidence="1" key="1">
    <citation type="submission" date="2018-05" db="EMBL/GenBank/DDBJ databases">
        <authorList>
            <person name="Lanie J.A."/>
            <person name="Ng W.-L."/>
            <person name="Kazmierczak K.M."/>
            <person name="Andrzejewski T.M."/>
            <person name="Davidsen T.M."/>
            <person name="Wayne K.J."/>
            <person name="Tettelin H."/>
            <person name="Glass J.I."/>
            <person name="Rusch D."/>
            <person name="Podicherti R."/>
            <person name="Tsui H.-C.T."/>
            <person name="Winkler M.E."/>
        </authorList>
    </citation>
    <scope>NUCLEOTIDE SEQUENCE</scope>
</reference>
<dbReference type="GO" id="GO:0046872">
    <property type="term" value="F:metal ion binding"/>
    <property type="evidence" value="ECO:0007669"/>
    <property type="project" value="UniProtKB-ARBA"/>
</dbReference>
<dbReference type="GO" id="GO:0016491">
    <property type="term" value="F:oxidoreductase activity"/>
    <property type="evidence" value="ECO:0007669"/>
    <property type="project" value="UniProtKB-ARBA"/>
</dbReference>
<feature type="non-terminal residue" evidence="1">
    <location>
        <position position="213"/>
    </location>
</feature>
<dbReference type="AlphaFoldDB" id="A0A383BR18"/>
<dbReference type="Gene3D" id="2.60.120.620">
    <property type="entry name" value="q2cbj1_9rhob like domain"/>
    <property type="match status" value="1"/>
</dbReference>
<dbReference type="SUPFAM" id="SSF51197">
    <property type="entry name" value="Clavaminate synthase-like"/>
    <property type="match status" value="1"/>
</dbReference>
<name>A0A383BR18_9ZZZZ</name>
<protein>
    <recommendedName>
        <fullName evidence="2">Phytanoyl-CoA dioxygenase family protein</fullName>
    </recommendedName>
</protein>